<feature type="compositionally biased region" description="Polar residues" evidence="7">
    <location>
        <begin position="1"/>
        <end position="22"/>
    </location>
</feature>
<feature type="region of interest" description="Disordered" evidence="7">
    <location>
        <begin position="1"/>
        <end position="58"/>
    </location>
</feature>
<dbReference type="AlphaFoldDB" id="A0A6A6T2S7"/>
<evidence type="ECO:0008006" key="10">
    <source>
        <dbReference type="Google" id="ProtNLM"/>
    </source>
</evidence>
<dbReference type="Pfam" id="PF08598">
    <property type="entry name" value="Sds3"/>
    <property type="match status" value="1"/>
</dbReference>
<feature type="region of interest" description="Disordered" evidence="7">
    <location>
        <begin position="153"/>
        <end position="188"/>
    </location>
</feature>
<gene>
    <name evidence="8" type="ORF">K491DRAFT_717369</name>
</gene>
<accession>A0A6A6T2S7</accession>
<dbReference type="Proteomes" id="UP000799324">
    <property type="component" value="Unassembled WGS sequence"/>
</dbReference>
<keyword evidence="5" id="KW-0539">Nucleus</keyword>
<evidence type="ECO:0000313" key="9">
    <source>
        <dbReference type="Proteomes" id="UP000799324"/>
    </source>
</evidence>
<sequence length="754" mass="82004">MSALQRSRSTSITVPTGENNIGPSKIAVISTLTEEAPDPSPAHSPAPLAATSPSAMDSDNDTIVVASVLSALPAQPLTSASLLTDARAFDDPADNRSSSLSELGDASDDQSEPTPRVPAASSVADVDSEAETERIEVTPRKLTRTVTNTSLASDHLYERTPSKLIHSRTVDEAESVPPTPSFVTGNAPTGNAALDALSSLAASEAATLEHAGKKRKRRRSSADISSGEELTEEPARKRNSTEKDVSRSGSRAAMVDEIIQANAEEDLEMAEDRLTALAQEEFELEEKRANVAAETVNELAAVAKLTKPRKGGRRGKRKLDDTGGSIEVVASTEPHDEIEGDHEEEDNGALEEEVSKKKNAIDELAKIERKFKVFREKLCDEQIAQYEQELEMLKQPNCTHPEYIAMIQAVDERRAGKIAYEKTLLEYKQQTLERTIIAERHQIHSQYLQTVRDVREDILSDCNQRIYELQRGRRQLGAEEIEYSLRLPEKRSDQIRHQAAYNLEVSVLAGVAKYVGFPAAPEIKAARPSEIDDDLRAMKITTRPVAQPVQYVRPYNRNVRADEVAAEEQFIESTPWANPQHPAHQQSHYTVPPAAVRAPSQTYQTPAGQRRVVDMHAPNGSASTIDITSNPPSSTAGQALPSNGRLTESESPVLQMKRHPNDLPPYLDTPGSHPRNIAGMVRDSYATNAHLLSGPAGDVPLDDQAPPRWGNANIRPLNAGASAVPVGAARQVSMPQRNSLGAVSVGSGNSLFGR</sequence>
<name>A0A6A6T2S7_9PLEO</name>
<evidence type="ECO:0000256" key="4">
    <source>
        <dbReference type="ARBA" id="ARBA00023163"/>
    </source>
</evidence>
<protein>
    <recommendedName>
        <fullName evidence="10">Transcriptional regulatory protein DEP1</fullName>
    </recommendedName>
</protein>
<feature type="compositionally biased region" description="Basic and acidic residues" evidence="7">
    <location>
        <begin position="233"/>
        <end position="246"/>
    </location>
</feature>
<evidence type="ECO:0000256" key="6">
    <source>
        <dbReference type="SAM" id="Coils"/>
    </source>
</evidence>
<dbReference type="EMBL" id="MU004368">
    <property type="protein sequence ID" value="KAF2654196.1"/>
    <property type="molecule type" value="Genomic_DNA"/>
</dbReference>
<keyword evidence="2" id="KW-0678">Repressor</keyword>
<feature type="compositionally biased region" description="Low complexity" evidence="7">
    <location>
        <begin position="45"/>
        <end position="55"/>
    </location>
</feature>
<evidence type="ECO:0000256" key="1">
    <source>
        <dbReference type="ARBA" id="ARBA00004123"/>
    </source>
</evidence>
<dbReference type="GO" id="GO:0010468">
    <property type="term" value="P:regulation of gene expression"/>
    <property type="evidence" value="ECO:0007669"/>
    <property type="project" value="UniProtKB-ARBA"/>
</dbReference>
<keyword evidence="6" id="KW-0175">Coiled coil</keyword>
<comment type="subcellular location">
    <subcellularLocation>
        <location evidence="1">Nucleus</location>
    </subcellularLocation>
</comment>
<feature type="compositionally biased region" description="Basic residues" evidence="7">
    <location>
        <begin position="307"/>
        <end position="317"/>
    </location>
</feature>
<dbReference type="OrthoDB" id="20886at2759"/>
<keyword evidence="9" id="KW-1185">Reference proteome</keyword>
<feature type="region of interest" description="Disordered" evidence="7">
    <location>
        <begin position="619"/>
        <end position="648"/>
    </location>
</feature>
<keyword evidence="4" id="KW-0804">Transcription</keyword>
<reference evidence="8" key="1">
    <citation type="journal article" date="2020" name="Stud. Mycol.">
        <title>101 Dothideomycetes genomes: a test case for predicting lifestyles and emergence of pathogens.</title>
        <authorList>
            <person name="Haridas S."/>
            <person name="Albert R."/>
            <person name="Binder M."/>
            <person name="Bloem J."/>
            <person name="Labutti K."/>
            <person name="Salamov A."/>
            <person name="Andreopoulos B."/>
            <person name="Baker S."/>
            <person name="Barry K."/>
            <person name="Bills G."/>
            <person name="Bluhm B."/>
            <person name="Cannon C."/>
            <person name="Castanera R."/>
            <person name="Culley D."/>
            <person name="Daum C."/>
            <person name="Ezra D."/>
            <person name="Gonzalez J."/>
            <person name="Henrissat B."/>
            <person name="Kuo A."/>
            <person name="Liang C."/>
            <person name="Lipzen A."/>
            <person name="Lutzoni F."/>
            <person name="Magnuson J."/>
            <person name="Mondo S."/>
            <person name="Nolan M."/>
            <person name="Ohm R."/>
            <person name="Pangilinan J."/>
            <person name="Park H.-J."/>
            <person name="Ramirez L."/>
            <person name="Alfaro M."/>
            <person name="Sun H."/>
            <person name="Tritt A."/>
            <person name="Yoshinaga Y."/>
            <person name="Zwiers L.-H."/>
            <person name="Turgeon B."/>
            <person name="Goodwin S."/>
            <person name="Spatafora J."/>
            <person name="Crous P."/>
            <person name="Grigoriev I."/>
        </authorList>
    </citation>
    <scope>NUCLEOTIDE SEQUENCE</scope>
    <source>
        <strain evidence="8">CBS 122681</strain>
    </source>
</reference>
<evidence type="ECO:0000256" key="5">
    <source>
        <dbReference type="ARBA" id="ARBA00023242"/>
    </source>
</evidence>
<dbReference type="SMART" id="SM01401">
    <property type="entry name" value="Sds3"/>
    <property type="match status" value="1"/>
</dbReference>
<proteinExistence type="predicted"/>
<organism evidence="8 9">
    <name type="scientific">Lophiostoma macrostomum CBS 122681</name>
    <dbReference type="NCBI Taxonomy" id="1314788"/>
    <lineage>
        <taxon>Eukaryota</taxon>
        <taxon>Fungi</taxon>
        <taxon>Dikarya</taxon>
        <taxon>Ascomycota</taxon>
        <taxon>Pezizomycotina</taxon>
        <taxon>Dothideomycetes</taxon>
        <taxon>Pleosporomycetidae</taxon>
        <taxon>Pleosporales</taxon>
        <taxon>Lophiostomataceae</taxon>
        <taxon>Lophiostoma</taxon>
    </lineage>
</organism>
<feature type="region of interest" description="Disordered" evidence="7">
    <location>
        <begin position="92"/>
        <end position="140"/>
    </location>
</feature>
<feature type="region of interest" description="Disordered" evidence="7">
    <location>
        <begin position="208"/>
        <end position="251"/>
    </location>
</feature>
<feature type="compositionally biased region" description="Polar residues" evidence="7">
    <location>
        <begin position="620"/>
        <end position="648"/>
    </location>
</feature>
<dbReference type="InterPro" id="IPR013907">
    <property type="entry name" value="Sds3"/>
</dbReference>
<feature type="compositionally biased region" description="Acidic residues" evidence="7">
    <location>
        <begin position="336"/>
        <end position="352"/>
    </location>
</feature>
<evidence type="ECO:0000313" key="8">
    <source>
        <dbReference type="EMBL" id="KAF2654196.1"/>
    </source>
</evidence>
<evidence type="ECO:0000256" key="7">
    <source>
        <dbReference type="SAM" id="MobiDB-lite"/>
    </source>
</evidence>
<keyword evidence="3" id="KW-0805">Transcription regulation</keyword>
<evidence type="ECO:0000256" key="3">
    <source>
        <dbReference type="ARBA" id="ARBA00023015"/>
    </source>
</evidence>
<feature type="region of interest" description="Disordered" evidence="7">
    <location>
        <begin position="307"/>
        <end position="352"/>
    </location>
</feature>
<evidence type="ECO:0000256" key="2">
    <source>
        <dbReference type="ARBA" id="ARBA00022491"/>
    </source>
</evidence>
<dbReference type="PANTHER" id="PTHR21964">
    <property type="entry name" value="BREAST CANCER METASTASIS-SUPPRESSOR 1"/>
    <property type="match status" value="1"/>
</dbReference>
<dbReference type="GO" id="GO:0005654">
    <property type="term" value="C:nucleoplasm"/>
    <property type="evidence" value="ECO:0007669"/>
    <property type="project" value="UniProtKB-ARBA"/>
</dbReference>
<feature type="coiled-coil region" evidence="6">
    <location>
        <begin position="260"/>
        <end position="287"/>
    </location>
</feature>